<proteinExistence type="predicted"/>
<sequence>MKLLTLLGLAGAIASASAAAVPQATSAVSGKTVKVSEDSLCIFMPQHPGEEIAFSEPTAVAFCNSTTAVSDARQIPEGFIKSAHYLAGSGDGKYVQYTGSIDPSKYELKKNDGGGQYDNHGSGNPAGSACEGYPYYVALIEPDIERFCIRCCDNYQDCNAGRSTYGCKRVVPGDFS</sequence>
<evidence type="ECO:0000256" key="1">
    <source>
        <dbReference type="SAM" id="SignalP"/>
    </source>
</evidence>
<protein>
    <submittedName>
        <fullName evidence="2">Uncharacterized protein</fullName>
    </submittedName>
</protein>
<organism evidence="2 3">
    <name type="scientific">Mortierella isabellina</name>
    <name type="common">Filamentous fungus</name>
    <name type="synonym">Umbelopsis isabellina</name>
    <dbReference type="NCBI Taxonomy" id="91625"/>
    <lineage>
        <taxon>Eukaryota</taxon>
        <taxon>Fungi</taxon>
        <taxon>Fungi incertae sedis</taxon>
        <taxon>Mucoromycota</taxon>
        <taxon>Mucoromycotina</taxon>
        <taxon>Umbelopsidomycetes</taxon>
        <taxon>Umbelopsidales</taxon>
        <taxon>Umbelopsidaceae</taxon>
        <taxon>Umbelopsis</taxon>
    </lineage>
</organism>
<dbReference type="EMBL" id="JAEPQZ010000002">
    <property type="protein sequence ID" value="KAG2184591.1"/>
    <property type="molecule type" value="Genomic_DNA"/>
</dbReference>
<evidence type="ECO:0000313" key="2">
    <source>
        <dbReference type="EMBL" id="KAG2184591.1"/>
    </source>
</evidence>
<keyword evidence="1" id="KW-0732">Signal</keyword>
<gene>
    <name evidence="2" type="ORF">INT43_000500</name>
</gene>
<dbReference type="AlphaFoldDB" id="A0A8H7Q4M1"/>
<dbReference type="OrthoDB" id="3044029at2759"/>
<accession>A0A8H7Q4M1</accession>
<dbReference type="Proteomes" id="UP000654370">
    <property type="component" value="Unassembled WGS sequence"/>
</dbReference>
<reference evidence="2" key="1">
    <citation type="submission" date="2020-12" db="EMBL/GenBank/DDBJ databases">
        <title>Metabolic potential, ecology and presence of endohyphal bacteria is reflected in genomic diversity of Mucoromycotina.</title>
        <authorList>
            <person name="Muszewska A."/>
            <person name="Okrasinska A."/>
            <person name="Steczkiewicz K."/>
            <person name="Drgas O."/>
            <person name="Orlowska M."/>
            <person name="Perlinska-Lenart U."/>
            <person name="Aleksandrzak-Piekarczyk T."/>
            <person name="Szatraj K."/>
            <person name="Zielenkiewicz U."/>
            <person name="Pilsyk S."/>
            <person name="Malc E."/>
            <person name="Mieczkowski P."/>
            <person name="Kruszewska J.S."/>
            <person name="Biernat P."/>
            <person name="Pawlowska J."/>
        </authorList>
    </citation>
    <scope>NUCLEOTIDE SEQUENCE</scope>
    <source>
        <strain evidence="2">WA0000067209</strain>
    </source>
</reference>
<feature type="signal peptide" evidence="1">
    <location>
        <begin position="1"/>
        <end position="18"/>
    </location>
</feature>
<evidence type="ECO:0000313" key="3">
    <source>
        <dbReference type="Proteomes" id="UP000654370"/>
    </source>
</evidence>
<comment type="caution">
    <text evidence="2">The sequence shown here is derived from an EMBL/GenBank/DDBJ whole genome shotgun (WGS) entry which is preliminary data.</text>
</comment>
<feature type="chain" id="PRO_5034931311" evidence="1">
    <location>
        <begin position="19"/>
        <end position="176"/>
    </location>
</feature>
<name>A0A8H7Q4M1_MORIS</name>
<keyword evidence="3" id="KW-1185">Reference proteome</keyword>